<dbReference type="EMBL" id="AMGW01000003">
    <property type="protein sequence ID" value="EXJ60914.1"/>
    <property type="molecule type" value="Genomic_DNA"/>
</dbReference>
<dbReference type="HOGENOM" id="CLU_871539_0_0_1"/>
<sequence length="317" mass="35920">MAQNVSPDTRRGKRRAARQRKRARRRERAQQSQTLQQEAGKLSGETKVKVEEPEQEQDTAQVQRPKPKKVGHGQTPKIKQEPQSQPPDAARAVPLSADDWHPSKLPSDLRHLHFASTTSVSKPFGVKDHHLDLVVAAGNDFCHKLETFSCHKHAQGHDVSDAAITRLAMACPNLQTVNLMSTTRLTDESVLAFLKHCPGLRTLTIVGNHPTKGNVTGKLAFAELTRNKNLGKNLQTLKLVDQRVGRDDMTRLSRARKDLVVWGTYVIWHGGKVALDENEWFESEPEHEYQGEYEYGDGLTWVDIQDSLPIWERDYHW</sequence>
<keyword evidence="3" id="KW-1185">Reference proteome</keyword>
<proteinExistence type="predicted"/>
<gene>
    <name evidence="2" type="ORF">A1O7_05067</name>
</gene>
<dbReference type="SUPFAM" id="SSF52047">
    <property type="entry name" value="RNI-like"/>
    <property type="match status" value="1"/>
</dbReference>
<dbReference type="AlphaFoldDB" id="W9WRF2"/>
<comment type="caution">
    <text evidence="2">The sequence shown here is derived from an EMBL/GenBank/DDBJ whole genome shotgun (WGS) entry which is preliminary data.</text>
</comment>
<name>W9WRF2_9EURO</name>
<dbReference type="RefSeq" id="XP_007757267.1">
    <property type="nucleotide sequence ID" value="XM_007759077.1"/>
</dbReference>
<dbReference type="eggNOG" id="ENOG502T5GG">
    <property type="taxonomic scope" value="Eukaryota"/>
</dbReference>
<dbReference type="InterPro" id="IPR032675">
    <property type="entry name" value="LRR_dom_sf"/>
</dbReference>
<dbReference type="Gene3D" id="3.80.10.10">
    <property type="entry name" value="Ribonuclease Inhibitor"/>
    <property type="match status" value="1"/>
</dbReference>
<feature type="compositionally biased region" description="Basic residues" evidence="1">
    <location>
        <begin position="11"/>
        <end position="27"/>
    </location>
</feature>
<reference evidence="2 3" key="1">
    <citation type="submission" date="2013-03" db="EMBL/GenBank/DDBJ databases">
        <title>The Genome Sequence of Cladophialophora yegresii CBS 114405.</title>
        <authorList>
            <consortium name="The Broad Institute Genomics Platform"/>
            <person name="Cuomo C."/>
            <person name="de Hoog S."/>
            <person name="Gorbushina A."/>
            <person name="Walker B."/>
            <person name="Young S.K."/>
            <person name="Zeng Q."/>
            <person name="Gargeya S."/>
            <person name="Fitzgerald M."/>
            <person name="Haas B."/>
            <person name="Abouelleil A."/>
            <person name="Allen A.W."/>
            <person name="Alvarado L."/>
            <person name="Arachchi H.M."/>
            <person name="Berlin A.M."/>
            <person name="Chapman S.B."/>
            <person name="Gainer-Dewar J."/>
            <person name="Goldberg J."/>
            <person name="Griggs A."/>
            <person name="Gujja S."/>
            <person name="Hansen M."/>
            <person name="Howarth C."/>
            <person name="Imamovic A."/>
            <person name="Ireland A."/>
            <person name="Larimer J."/>
            <person name="McCowan C."/>
            <person name="Murphy C."/>
            <person name="Pearson M."/>
            <person name="Poon T.W."/>
            <person name="Priest M."/>
            <person name="Roberts A."/>
            <person name="Saif S."/>
            <person name="Shea T."/>
            <person name="Sisk P."/>
            <person name="Sykes S."/>
            <person name="Wortman J."/>
            <person name="Nusbaum C."/>
            <person name="Birren B."/>
        </authorList>
    </citation>
    <scope>NUCLEOTIDE SEQUENCE [LARGE SCALE GENOMIC DNA]</scope>
    <source>
        <strain evidence="2 3">CBS 114405</strain>
    </source>
</reference>
<dbReference type="GeneID" id="19179652"/>
<dbReference type="OrthoDB" id="4161259at2759"/>
<dbReference type="Proteomes" id="UP000019473">
    <property type="component" value="Unassembled WGS sequence"/>
</dbReference>
<protein>
    <submittedName>
        <fullName evidence="2">Uncharacterized protein</fullName>
    </submittedName>
</protein>
<evidence type="ECO:0000313" key="3">
    <source>
        <dbReference type="Proteomes" id="UP000019473"/>
    </source>
</evidence>
<accession>W9WRF2</accession>
<dbReference type="STRING" id="1182544.W9WRF2"/>
<evidence type="ECO:0000256" key="1">
    <source>
        <dbReference type="SAM" id="MobiDB-lite"/>
    </source>
</evidence>
<evidence type="ECO:0000313" key="2">
    <source>
        <dbReference type="EMBL" id="EXJ60914.1"/>
    </source>
</evidence>
<organism evidence="2 3">
    <name type="scientific">Cladophialophora yegresii CBS 114405</name>
    <dbReference type="NCBI Taxonomy" id="1182544"/>
    <lineage>
        <taxon>Eukaryota</taxon>
        <taxon>Fungi</taxon>
        <taxon>Dikarya</taxon>
        <taxon>Ascomycota</taxon>
        <taxon>Pezizomycotina</taxon>
        <taxon>Eurotiomycetes</taxon>
        <taxon>Chaetothyriomycetidae</taxon>
        <taxon>Chaetothyriales</taxon>
        <taxon>Herpotrichiellaceae</taxon>
        <taxon>Cladophialophora</taxon>
    </lineage>
</organism>
<dbReference type="VEuPathDB" id="FungiDB:A1O7_05067"/>
<feature type="region of interest" description="Disordered" evidence="1">
    <location>
        <begin position="1"/>
        <end position="104"/>
    </location>
</feature>